<dbReference type="EMBL" id="BEXA01000002">
    <property type="protein sequence ID" value="GAY73028.1"/>
    <property type="molecule type" value="Genomic_DNA"/>
</dbReference>
<proteinExistence type="predicted"/>
<dbReference type="RefSeq" id="WP_125008181.1">
    <property type="nucleotide sequence ID" value="NZ_BEXA01000002.1"/>
</dbReference>
<dbReference type="AlphaFoldDB" id="A0A401FL89"/>
<dbReference type="Pfam" id="PF09911">
    <property type="entry name" value="DUF2140"/>
    <property type="match status" value="1"/>
</dbReference>
<sequence>MKRSKTQRKPYKIAFFTLIGVILAGIILIIGLIFADGQPAPANHYSSKQGIDLTLNKNQINELADVYLTKAQKTQSDKVQYRFQLQGKNGIVYGKIKLLGADVPYALEFSPAVTENGDIELHANKLSIGRQSLPLSLVLLYVKESYHFPDWVTINPASKQVYLNTTNLNGKDGLNFKATKIDMNGAGKFKFKILLPAR</sequence>
<reference evidence="2 3" key="1">
    <citation type="submission" date="2017-11" db="EMBL/GenBank/DDBJ databases">
        <title>Draft Genome Sequence of Lactobacillus curieae NBRC 111893 isolated from Koso, a Japanese sugar-Vegetable Fermented Beverage.</title>
        <authorList>
            <person name="Chiou T.Y."/>
            <person name="Oshima K."/>
            <person name="Suda W."/>
            <person name="Hattori M."/>
            <person name="Takahashi T."/>
        </authorList>
    </citation>
    <scope>NUCLEOTIDE SEQUENCE [LARGE SCALE GENOMIC DNA]</scope>
    <source>
        <strain evidence="2 3">NBRC111893</strain>
    </source>
</reference>
<evidence type="ECO:0000313" key="3">
    <source>
        <dbReference type="Proteomes" id="UP000286974"/>
    </source>
</evidence>
<dbReference type="Proteomes" id="UP000286974">
    <property type="component" value="Unassembled WGS sequence"/>
</dbReference>
<gene>
    <name evidence="2" type="ORF">NBRC111893_1174</name>
</gene>
<protein>
    <submittedName>
        <fullName evidence="2">YfaA</fullName>
    </submittedName>
</protein>
<keyword evidence="1" id="KW-0812">Transmembrane</keyword>
<keyword evidence="1" id="KW-1133">Transmembrane helix</keyword>
<keyword evidence="3" id="KW-1185">Reference proteome</keyword>
<dbReference type="OrthoDB" id="2241695at2"/>
<keyword evidence="1" id="KW-0472">Membrane</keyword>
<organism evidence="2 3">
    <name type="scientific">Lentilactobacillus kosonis</name>
    <dbReference type="NCBI Taxonomy" id="2810561"/>
    <lineage>
        <taxon>Bacteria</taxon>
        <taxon>Bacillati</taxon>
        <taxon>Bacillota</taxon>
        <taxon>Bacilli</taxon>
        <taxon>Lactobacillales</taxon>
        <taxon>Lactobacillaceae</taxon>
        <taxon>Lentilactobacillus</taxon>
    </lineage>
</organism>
<comment type="caution">
    <text evidence="2">The sequence shown here is derived from an EMBL/GenBank/DDBJ whole genome shotgun (WGS) entry which is preliminary data.</text>
</comment>
<evidence type="ECO:0000256" key="1">
    <source>
        <dbReference type="SAM" id="Phobius"/>
    </source>
</evidence>
<name>A0A401FL89_9LACO</name>
<evidence type="ECO:0000313" key="2">
    <source>
        <dbReference type="EMBL" id="GAY73028.1"/>
    </source>
</evidence>
<dbReference type="InterPro" id="IPR018672">
    <property type="entry name" value="DUF2140"/>
</dbReference>
<feature type="transmembrane region" description="Helical" evidence="1">
    <location>
        <begin position="12"/>
        <end position="35"/>
    </location>
</feature>
<accession>A0A401FL89</accession>